<sequence>MTVSWPGRCTANRAARHHRAGAEGAGPCNPTAPVRRRCRGKNEKINSTASQRPEKKGGKGCRSSEEASASPRTGARGGLPRLRGRLYFWRRDPGDARTSAATALDFENKYRPCVAAECMLQWPLALEVRGRSVRPDVKAPYLRDAASDPPACMRQRRKTTPSQQAANESVCAVVKAGAMNNPSAEKCVKMYAGTAQTCDTERPSGPFHVARRAARADGGLSARTCPVVSTSEGALSDGEMLWKGFAVRASCIPSSVLRRVRTTDAHHRAMPMVSMKN</sequence>
<proteinExistence type="predicted"/>
<dbReference type="EMBL" id="MU277258">
    <property type="protein sequence ID" value="KAI0056788.1"/>
    <property type="molecule type" value="Genomic_DNA"/>
</dbReference>
<name>A0ACB8SK17_9AGAM</name>
<reference evidence="1" key="2">
    <citation type="journal article" date="2022" name="New Phytol.">
        <title>Evolutionary transition to the ectomycorrhizal habit in the genomes of a hyperdiverse lineage of mushroom-forming fungi.</title>
        <authorList>
            <person name="Looney B."/>
            <person name="Miyauchi S."/>
            <person name="Morin E."/>
            <person name="Drula E."/>
            <person name="Courty P.E."/>
            <person name="Kohler A."/>
            <person name="Kuo A."/>
            <person name="LaButti K."/>
            <person name="Pangilinan J."/>
            <person name="Lipzen A."/>
            <person name="Riley R."/>
            <person name="Andreopoulos W."/>
            <person name="He G."/>
            <person name="Johnson J."/>
            <person name="Nolan M."/>
            <person name="Tritt A."/>
            <person name="Barry K.W."/>
            <person name="Grigoriev I.V."/>
            <person name="Nagy L.G."/>
            <person name="Hibbett D."/>
            <person name="Henrissat B."/>
            <person name="Matheny P.B."/>
            <person name="Labbe J."/>
            <person name="Martin F.M."/>
        </authorList>
    </citation>
    <scope>NUCLEOTIDE SEQUENCE</scope>
    <source>
        <strain evidence="1">HHB10654</strain>
    </source>
</reference>
<evidence type="ECO:0000313" key="2">
    <source>
        <dbReference type="Proteomes" id="UP000814140"/>
    </source>
</evidence>
<gene>
    <name evidence="1" type="ORF">BV25DRAFT_1542707</name>
</gene>
<comment type="caution">
    <text evidence="1">The sequence shown here is derived from an EMBL/GenBank/DDBJ whole genome shotgun (WGS) entry which is preliminary data.</text>
</comment>
<reference evidence="1" key="1">
    <citation type="submission" date="2021-03" db="EMBL/GenBank/DDBJ databases">
        <authorList>
            <consortium name="DOE Joint Genome Institute"/>
            <person name="Ahrendt S."/>
            <person name="Looney B.P."/>
            <person name="Miyauchi S."/>
            <person name="Morin E."/>
            <person name="Drula E."/>
            <person name="Courty P.E."/>
            <person name="Chicoki N."/>
            <person name="Fauchery L."/>
            <person name="Kohler A."/>
            <person name="Kuo A."/>
            <person name="Labutti K."/>
            <person name="Pangilinan J."/>
            <person name="Lipzen A."/>
            <person name="Riley R."/>
            <person name="Andreopoulos W."/>
            <person name="He G."/>
            <person name="Johnson J."/>
            <person name="Barry K.W."/>
            <person name="Grigoriev I.V."/>
            <person name="Nagy L."/>
            <person name="Hibbett D."/>
            <person name="Henrissat B."/>
            <person name="Matheny P.B."/>
            <person name="Labbe J."/>
            <person name="Martin F."/>
        </authorList>
    </citation>
    <scope>NUCLEOTIDE SEQUENCE</scope>
    <source>
        <strain evidence="1">HHB10654</strain>
    </source>
</reference>
<evidence type="ECO:0000313" key="1">
    <source>
        <dbReference type="EMBL" id="KAI0056788.1"/>
    </source>
</evidence>
<dbReference type="Proteomes" id="UP000814140">
    <property type="component" value="Unassembled WGS sequence"/>
</dbReference>
<protein>
    <submittedName>
        <fullName evidence="1">Uncharacterized protein</fullName>
    </submittedName>
</protein>
<accession>A0ACB8SK17</accession>
<organism evidence="1 2">
    <name type="scientific">Artomyces pyxidatus</name>
    <dbReference type="NCBI Taxonomy" id="48021"/>
    <lineage>
        <taxon>Eukaryota</taxon>
        <taxon>Fungi</taxon>
        <taxon>Dikarya</taxon>
        <taxon>Basidiomycota</taxon>
        <taxon>Agaricomycotina</taxon>
        <taxon>Agaricomycetes</taxon>
        <taxon>Russulales</taxon>
        <taxon>Auriscalpiaceae</taxon>
        <taxon>Artomyces</taxon>
    </lineage>
</organism>
<keyword evidence="2" id="KW-1185">Reference proteome</keyword>